<dbReference type="Proteomes" id="UP001324270">
    <property type="component" value="Unassembled WGS sequence"/>
</dbReference>
<protein>
    <recommendedName>
        <fullName evidence="3">Lipoprotein</fullName>
    </recommendedName>
</protein>
<reference evidence="1 2" key="1">
    <citation type="submission" date="2023-12" db="EMBL/GenBank/DDBJ databases">
        <title>Genomic sequences of Capnocytophaga and Parvimonas strains.</title>
        <authorList>
            <person name="Watt R.M."/>
            <person name="Wang M."/>
            <person name="Yang T."/>
            <person name="Tong W.M."/>
        </authorList>
    </citation>
    <scope>NUCLEOTIDE SEQUENCE [LARGE SCALE GENOMIC DNA]</scope>
    <source>
        <strain evidence="1 2">CCUG 13156</strain>
    </source>
</reference>
<evidence type="ECO:0000313" key="1">
    <source>
        <dbReference type="EMBL" id="MEB3041437.1"/>
    </source>
</evidence>
<name>A0ABU5YC31_9FLAO</name>
<keyword evidence="2" id="KW-1185">Reference proteome</keyword>
<dbReference type="RefSeq" id="WP_323980025.1">
    <property type="nucleotide sequence ID" value="NZ_JAYKBV010000021.1"/>
</dbReference>
<dbReference type="PROSITE" id="PS51257">
    <property type="entry name" value="PROKAR_LIPOPROTEIN"/>
    <property type="match status" value="1"/>
</dbReference>
<gene>
    <name evidence="1" type="ORF">VJJ49_12180</name>
</gene>
<sequence>MKGIIIVFLLYIVSSCSDNDSIIIKGCVRSNVDDLPIRDIVVYFPSNSEDYSFRNVLLATDIKTNEKGLFYIRENRQDIKEYLFYLIYHDSIIKEVNLKDNKNMNSFLEERKKDTFDIGIIYFEKLKGKE</sequence>
<organism evidence="1 2">
    <name type="scientific">Capnocytophaga gingivalis</name>
    <dbReference type="NCBI Taxonomy" id="1017"/>
    <lineage>
        <taxon>Bacteria</taxon>
        <taxon>Pseudomonadati</taxon>
        <taxon>Bacteroidota</taxon>
        <taxon>Flavobacteriia</taxon>
        <taxon>Flavobacteriales</taxon>
        <taxon>Flavobacteriaceae</taxon>
        <taxon>Capnocytophaga</taxon>
    </lineage>
</organism>
<comment type="caution">
    <text evidence="1">The sequence shown here is derived from an EMBL/GenBank/DDBJ whole genome shotgun (WGS) entry which is preliminary data.</text>
</comment>
<accession>A0ABU5YC31</accession>
<proteinExistence type="predicted"/>
<dbReference type="EMBL" id="JAYKBV010000021">
    <property type="protein sequence ID" value="MEB3041437.1"/>
    <property type="molecule type" value="Genomic_DNA"/>
</dbReference>
<evidence type="ECO:0000313" key="2">
    <source>
        <dbReference type="Proteomes" id="UP001324270"/>
    </source>
</evidence>
<evidence type="ECO:0008006" key="3">
    <source>
        <dbReference type="Google" id="ProtNLM"/>
    </source>
</evidence>